<feature type="signal peptide" evidence="1">
    <location>
        <begin position="1"/>
        <end position="24"/>
    </location>
</feature>
<organism evidence="3 4">
    <name type="scientific">Chitinophaga chungangae</name>
    <dbReference type="NCBI Taxonomy" id="2821488"/>
    <lineage>
        <taxon>Bacteria</taxon>
        <taxon>Pseudomonadati</taxon>
        <taxon>Bacteroidota</taxon>
        <taxon>Chitinophagia</taxon>
        <taxon>Chitinophagales</taxon>
        <taxon>Chitinophagaceae</taxon>
        <taxon>Chitinophaga</taxon>
    </lineage>
</organism>
<keyword evidence="3" id="KW-0413">Isomerase</keyword>
<evidence type="ECO:0000313" key="4">
    <source>
        <dbReference type="Proteomes" id="UP000679126"/>
    </source>
</evidence>
<dbReference type="Gene3D" id="3.20.20.150">
    <property type="entry name" value="Divalent-metal-dependent TIM barrel enzymes"/>
    <property type="match status" value="1"/>
</dbReference>
<keyword evidence="4" id="KW-1185">Reference proteome</keyword>
<proteinExistence type="predicted"/>
<dbReference type="InterPro" id="IPR050312">
    <property type="entry name" value="IolE/XylAMocC-like"/>
</dbReference>
<dbReference type="InterPro" id="IPR036237">
    <property type="entry name" value="Xyl_isomerase-like_sf"/>
</dbReference>
<dbReference type="PANTHER" id="PTHR12110:SF41">
    <property type="entry name" value="INOSOSE DEHYDRATASE"/>
    <property type="match status" value="1"/>
</dbReference>
<dbReference type="Pfam" id="PF01261">
    <property type="entry name" value="AP_endonuc_2"/>
    <property type="match status" value="1"/>
</dbReference>
<comment type="caution">
    <text evidence="3">The sequence shown here is derived from an EMBL/GenBank/DDBJ whole genome shotgun (WGS) entry which is preliminary data.</text>
</comment>
<evidence type="ECO:0000256" key="1">
    <source>
        <dbReference type="SAM" id="SignalP"/>
    </source>
</evidence>
<keyword evidence="1" id="KW-0732">Signal</keyword>
<protein>
    <submittedName>
        <fullName evidence="3">Sugar phosphate isomerase/epimerase</fullName>
    </submittedName>
</protein>
<feature type="chain" id="PRO_5047132800" evidence="1">
    <location>
        <begin position="25"/>
        <end position="280"/>
    </location>
</feature>
<dbReference type="EMBL" id="JAGHKP010000001">
    <property type="protein sequence ID" value="MBO9151948.1"/>
    <property type="molecule type" value="Genomic_DNA"/>
</dbReference>
<reference evidence="4" key="1">
    <citation type="submission" date="2021-03" db="EMBL/GenBank/DDBJ databases">
        <title>Assistant Professor.</title>
        <authorList>
            <person name="Huq M.A."/>
        </authorList>
    </citation>
    <scope>NUCLEOTIDE SEQUENCE [LARGE SCALE GENOMIC DNA]</scope>
    <source>
        <strain evidence="4">MAH-28</strain>
    </source>
</reference>
<gene>
    <name evidence="3" type="ORF">J7I43_06995</name>
</gene>
<dbReference type="Proteomes" id="UP000679126">
    <property type="component" value="Unassembled WGS sequence"/>
</dbReference>
<feature type="domain" description="Xylose isomerase-like TIM barrel" evidence="2">
    <location>
        <begin position="52"/>
        <end position="269"/>
    </location>
</feature>
<accession>A0ABS3YB97</accession>
<name>A0ABS3YB97_9BACT</name>
<dbReference type="PANTHER" id="PTHR12110">
    <property type="entry name" value="HYDROXYPYRUVATE ISOMERASE"/>
    <property type="match status" value="1"/>
</dbReference>
<evidence type="ECO:0000313" key="3">
    <source>
        <dbReference type="EMBL" id="MBO9151948.1"/>
    </source>
</evidence>
<dbReference type="RefSeq" id="WP_209144630.1">
    <property type="nucleotide sequence ID" value="NZ_JAGHKP010000001.1"/>
</dbReference>
<dbReference type="SUPFAM" id="SSF51658">
    <property type="entry name" value="Xylose isomerase-like"/>
    <property type="match status" value="1"/>
</dbReference>
<evidence type="ECO:0000259" key="2">
    <source>
        <dbReference type="Pfam" id="PF01261"/>
    </source>
</evidence>
<dbReference type="GO" id="GO:0016853">
    <property type="term" value="F:isomerase activity"/>
    <property type="evidence" value="ECO:0007669"/>
    <property type="project" value="UniProtKB-KW"/>
</dbReference>
<dbReference type="InterPro" id="IPR013022">
    <property type="entry name" value="Xyl_isomerase-like_TIM-brl"/>
</dbReference>
<sequence>MRTLRKGLLALGFSALMYAMPAVAQQKEAKLGWKLGAQAYSFNRFTLAEALDKLDSCGLQYVECFPGQTIGGGIEGKMDFKMDAAKQKEVLNLLKSKKKTLVAFGVVSPRTEEDWKQLFDFAKAMKIQIITSEPRPEDLDIVSKLADQYKIKVAIHDHPKPSHYWHPDSVSVAIKGRSKYLGACADIGHWVRSGLDPVECMKMLNGRIYSMHFKDLNEKSRQAHDVIWGTGISNVEAVLHEMKAQKFKGMISAEYEHNWYNSVPEITQSVKNVRAMIEKL</sequence>